<dbReference type="RefSeq" id="WP_231705666.1">
    <property type="nucleotide sequence ID" value="NZ_BDUF01000011.1"/>
</dbReference>
<gene>
    <name evidence="1" type="ORF">EFBL_0571</name>
</gene>
<dbReference type="InterPro" id="IPR004027">
    <property type="entry name" value="SEC_C_motif"/>
</dbReference>
<organism evidence="1 2">
    <name type="scientific">Effusibacillus lacus</name>
    <dbReference type="NCBI Taxonomy" id="1348429"/>
    <lineage>
        <taxon>Bacteria</taxon>
        <taxon>Bacillati</taxon>
        <taxon>Bacillota</taxon>
        <taxon>Bacilli</taxon>
        <taxon>Bacillales</taxon>
        <taxon>Alicyclobacillaceae</taxon>
        <taxon>Effusibacillus</taxon>
    </lineage>
</organism>
<evidence type="ECO:0000313" key="2">
    <source>
        <dbReference type="Proteomes" id="UP000217785"/>
    </source>
</evidence>
<evidence type="ECO:0000313" key="1">
    <source>
        <dbReference type="EMBL" id="GAX88957.1"/>
    </source>
</evidence>
<dbReference type="Pfam" id="PF02810">
    <property type="entry name" value="SEC-C"/>
    <property type="match status" value="1"/>
</dbReference>
<comment type="caution">
    <text evidence="1">The sequence shown here is derived from an EMBL/GenBank/DDBJ whole genome shotgun (WGS) entry which is preliminary data.</text>
</comment>
<evidence type="ECO:0008006" key="3">
    <source>
        <dbReference type="Google" id="ProtNLM"/>
    </source>
</evidence>
<sequence>MNFLEVLRLLEKKIPMDRSNRAHWLSYHTHMRSRTGMIHPFIKVLCQILTNINQTYPGYATIMAERISSYKGTQIDQFEQLLQLFAEVLVLNRALEVSDIIEGNKYLLSEPREREGVKNPEFRTIINGIPCAGEVKAPSLLEFQKDRPSSFQYTTRWPFTIDAKDQGTKTLLPLDNRIKDFLKSSQNKFKEYVKNNAFVNDFRLLFIVWDDFIYEPITALLHSASGLFTPNSFYVDKNGEPVKFPLVDGVIIIRHLQQFVLALQDRTLVHGLSHPFQLINPRTPCAFIQNPFGRSVPQVLLNTFNAVDPRSLPASEYQITDWVDWTTGISYTGLDQIPQELYPKIFETIRRATNREKRQLLEEKGKRLSIERGIPYRNLIKVGRNDPCPCGSGKKYKRCCL</sequence>
<dbReference type="AlphaFoldDB" id="A0A292YFP7"/>
<keyword evidence="2" id="KW-1185">Reference proteome</keyword>
<dbReference type="EMBL" id="BDUF01000011">
    <property type="protein sequence ID" value="GAX88957.1"/>
    <property type="molecule type" value="Genomic_DNA"/>
</dbReference>
<proteinExistence type="predicted"/>
<dbReference type="Gene3D" id="3.10.450.50">
    <property type="match status" value="1"/>
</dbReference>
<protein>
    <recommendedName>
        <fullName evidence="3">Preprotein translocase subunit SecA</fullName>
    </recommendedName>
</protein>
<name>A0A292YFP7_9BACL</name>
<dbReference type="SUPFAM" id="SSF103642">
    <property type="entry name" value="Sec-C motif"/>
    <property type="match status" value="1"/>
</dbReference>
<dbReference type="Proteomes" id="UP000217785">
    <property type="component" value="Unassembled WGS sequence"/>
</dbReference>
<reference evidence="2" key="1">
    <citation type="submission" date="2017-07" db="EMBL/GenBank/DDBJ databases">
        <title>Draft genome sequence of Effusibacillus lacus strain skLN1.</title>
        <authorList>
            <person name="Watanabe M."/>
            <person name="Kojima H."/>
            <person name="Fukui M."/>
        </authorList>
    </citation>
    <scope>NUCLEOTIDE SEQUENCE [LARGE SCALE GENOMIC DNA]</scope>
    <source>
        <strain evidence="2">skLN1</strain>
    </source>
</reference>
<accession>A0A292YFP7</accession>